<accession>A5BY50</accession>
<feature type="transmembrane region" description="Helical" evidence="1">
    <location>
        <begin position="112"/>
        <end position="137"/>
    </location>
</feature>
<dbReference type="EMBL" id="AM475423">
    <property type="protein sequence ID" value="CAN83711.1"/>
    <property type="molecule type" value="Genomic_DNA"/>
</dbReference>
<keyword evidence="1" id="KW-0472">Membrane</keyword>
<keyword evidence="1" id="KW-1133">Transmembrane helix</keyword>
<sequence>MAPLTQSVLSLLSAAFLLGFLSDPAAARPCKTLFISSYSVSFHPNFPDQNNPNSAGTAGILTIFTEIRQFNPRPPLTFVDAVEDQHPIERPPRFGLGLGFDSDSLRDRTKDVLSVVVALLFGVGCGALTAATMYLGWSLFSNRHRYSDFDYDDFEDDDVDMSPKKVGYVRIPPPADASTPVAKEAVVYLKVDGAVIL</sequence>
<reference evidence="3" key="1">
    <citation type="journal article" date="2007" name="PLoS ONE">
        <title>The first genome sequence of an elite grapevine cultivar (Pinot noir Vitis vinifera L.): coping with a highly heterozygous genome.</title>
        <authorList>
            <person name="Velasco R."/>
            <person name="Zharkikh A."/>
            <person name="Troggio M."/>
            <person name="Cartwright D.A."/>
            <person name="Cestaro A."/>
            <person name="Pruss D."/>
            <person name="Pindo M."/>
            <person name="FitzGerald L.M."/>
            <person name="Vezzulli S."/>
            <person name="Reid J."/>
            <person name="Malacarne G."/>
            <person name="Iliev D."/>
            <person name="Coppola G."/>
            <person name="Wardell B."/>
            <person name="Micheletti D."/>
            <person name="Macalma T."/>
            <person name="Facci M."/>
            <person name="Mitchell J.T."/>
            <person name="Perazzolli M."/>
            <person name="Eldredge G."/>
            <person name="Gatto P."/>
            <person name="Oyzerski R."/>
            <person name="Moretto M."/>
            <person name="Gutin N."/>
            <person name="Stefanini M."/>
            <person name="Chen Y."/>
            <person name="Segala C."/>
            <person name="Davenport C."/>
            <person name="Dematte L."/>
            <person name="Mraz A."/>
            <person name="Battilana J."/>
            <person name="Stormo K."/>
            <person name="Costa F."/>
            <person name="Tao Q."/>
            <person name="Si-Ammour A."/>
            <person name="Harkins T."/>
            <person name="Lackey A."/>
            <person name="Perbost C."/>
            <person name="Taillon B."/>
            <person name="Stella A."/>
            <person name="Solovyev V."/>
            <person name="Fawcett J.A."/>
            <person name="Sterck L."/>
            <person name="Vandepoele K."/>
            <person name="Grando S.M."/>
            <person name="Toppo S."/>
            <person name="Moser C."/>
            <person name="Lanchbury J."/>
            <person name="Bogden R."/>
            <person name="Skolnick M."/>
            <person name="Sgaramella V."/>
            <person name="Bhatnagar S.K."/>
            <person name="Fontana P."/>
            <person name="Gutin A."/>
            <person name="Van de Peer Y."/>
            <person name="Salamini F."/>
            <person name="Viola R."/>
        </authorList>
    </citation>
    <scope>NUCLEOTIDE SEQUENCE</scope>
</reference>
<dbReference type="AlphaFoldDB" id="A5BY50"/>
<dbReference type="PANTHER" id="PTHR35107">
    <property type="entry name" value="EXPRESSED PROTEIN"/>
    <property type="match status" value="1"/>
</dbReference>
<feature type="signal peptide" evidence="2">
    <location>
        <begin position="1"/>
        <end position="27"/>
    </location>
</feature>
<keyword evidence="1" id="KW-0812">Transmembrane</keyword>
<name>A5BY50_VITVI</name>
<evidence type="ECO:0000256" key="2">
    <source>
        <dbReference type="SAM" id="SignalP"/>
    </source>
</evidence>
<proteinExistence type="predicted"/>
<gene>
    <name evidence="3" type="ORF">VITISV_023673</name>
</gene>
<dbReference type="ExpressionAtlas" id="A5BY50">
    <property type="expression patterns" value="baseline and differential"/>
</dbReference>
<dbReference type="OrthoDB" id="769005at2759"/>
<protein>
    <submittedName>
        <fullName evidence="3">Uncharacterized protein</fullName>
    </submittedName>
</protein>
<feature type="chain" id="PRO_5002679916" evidence="2">
    <location>
        <begin position="28"/>
        <end position="197"/>
    </location>
</feature>
<organism evidence="3">
    <name type="scientific">Vitis vinifera</name>
    <name type="common">Grape</name>
    <dbReference type="NCBI Taxonomy" id="29760"/>
    <lineage>
        <taxon>Eukaryota</taxon>
        <taxon>Viridiplantae</taxon>
        <taxon>Streptophyta</taxon>
        <taxon>Embryophyta</taxon>
        <taxon>Tracheophyta</taxon>
        <taxon>Spermatophyta</taxon>
        <taxon>Magnoliopsida</taxon>
        <taxon>eudicotyledons</taxon>
        <taxon>Gunneridae</taxon>
        <taxon>Pentapetalae</taxon>
        <taxon>rosids</taxon>
        <taxon>Vitales</taxon>
        <taxon>Vitaceae</taxon>
        <taxon>Viteae</taxon>
        <taxon>Vitis</taxon>
    </lineage>
</organism>
<dbReference type="PANTHER" id="PTHR35107:SF2">
    <property type="entry name" value="EXPRESSED PROTEIN"/>
    <property type="match status" value="1"/>
</dbReference>
<evidence type="ECO:0000256" key="1">
    <source>
        <dbReference type="SAM" id="Phobius"/>
    </source>
</evidence>
<keyword evidence="2" id="KW-0732">Signal</keyword>
<evidence type="ECO:0000313" key="3">
    <source>
        <dbReference type="EMBL" id="CAN83711.1"/>
    </source>
</evidence>